<dbReference type="CDD" id="cd09274">
    <property type="entry name" value="RNase_HI_RT_Ty3"/>
    <property type="match status" value="1"/>
</dbReference>
<evidence type="ECO:0000259" key="19">
    <source>
        <dbReference type="PROSITE" id="PS50878"/>
    </source>
</evidence>
<dbReference type="InterPro" id="IPR000477">
    <property type="entry name" value="RT_dom"/>
</dbReference>
<dbReference type="Pfam" id="PF08284">
    <property type="entry name" value="RVP_2"/>
    <property type="match status" value="1"/>
</dbReference>
<feature type="region of interest" description="Disordered" evidence="17">
    <location>
        <begin position="29"/>
        <end position="55"/>
    </location>
</feature>
<dbReference type="SUPFAM" id="SSF56672">
    <property type="entry name" value="DNA/RNA polymerases"/>
    <property type="match status" value="1"/>
</dbReference>
<dbReference type="InterPro" id="IPR041588">
    <property type="entry name" value="Integrase_H2C2"/>
</dbReference>
<dbReference type="SUPFAM" id="SSF50630">
    <property type="entry name" value="Acid proteases"/>
    <property type="match status" value="1"/>
</dbReference>
<dbReference type="InterPro" id="IPR001584">
    <property type="entry name" value="Integrase_cat-core"/>
</dbReference>
<dbReference type="PROSITE" id="PS00141">
    <property type="entry name" value="ASP_PROTEASE"/>
    <property type="match status" value="1"/>
</dbReference>
<keyword evidence="12" id="KW-0695">RNA-directed DNA polymerase</keyword>
<feature type="domain" description="Chromo" evidence="18">
    <location>
        <begin position="1418"/>
        <end position="1474"/>
    </location>
</feature>
<dbReference type="FunFam" id="3.30.70.270:FF:000020">
    <property type="entry name" value="Transposon Tf2-6 polyprotein-like Protein"/>
    <property type="match status" value="1"/>
</dbReference>
<evidence type="ECO:0000256" key="15">
    <source>
        <dbReference type="ARBA" id="ARBA00023172"/>
    </source>
</evidence>
<evidence type="ECO:0000256" key="4">
    <source>
        <dbReference type="ARBA" id="ARBA00022722"/>
    </source>
</evidence>
<dbReference type="InterPro" id="IPR056924">
    <property type="entry name" value="SH3_Tf2-1"/>
</dbReference>
<dbReference type="Gene3D" id="1.10.340.70">
    <property type="match status" value="1"/>
</dbReference>
<evidence type="ECO:0000256" key="3">
    <source>
        <dbReference type="ARBA" id="ARBA00022695"/>
    </source>
</evidence>
<feature type="domain" description="Integrase catalytic" evidence="20">
    <location>
        <begin position="1109"/>
        <end position="1273"/>
    </location>
</feature>
<accession>A0AAV0CSA3</accession>
<dbReference type="FunFam" id="3.10.10.10:FF:000007">
    <property type="entry name" value="Retrovirus-related Pol polyprotein from transposon 17.6-like Protein"/>
    <property type="match status" value="1"/>
</dbReference>
<dbReference type="GO" id="GO:0015074">
    <property type="term" value="P:DNA integration"/>
    <property type="evidence" value="ECO:0007669"/>
    <property type="project" value="UniProtKB-KW"/>
</dbReference>
<reference evidence="21" key="1">
    <citation type="submission" date="2022-07" db="EMBL/GenBank/DDBJ databases">
        <authorList>
            <person name="Macas J."/>
            <person name="Novak P."/>
            <person name="Neumann P."/>
        </authorList>
    </citation>
    <scope>NUCLEOTIDE SEQUENCE</scope>
</reference>
<dbReference type="Pfam" id="PF17921">
    <property type="entry name" value="Integrase_H2C2"/>
    <property type="match status" value="1"/>
</dbReference>
<keyword evidence="4" id="KW-0540">Nuclease</keyword>
<evidence type="ECO:0000256" key="11">
    <source>
        <dbReference type="ARBA" id="ARBA00022908"/>
    </source>
</evidence>
<keyword evidence="10" id="KW-0694">RNA-binding</keyword>
<dbReference type="InterPro" id="IPR001969">
    <property type="entry name" value="Aspartic_peptidase_AS"/>
</dbReference>
<evidence type="ECO:0008006" key="23">
    <source>
        <dbReference type="Google" id="ProtNLM"/>
    </source>
</evidence>
<dbReference type="Pfam" id="PF17919">
    <property type="entry name" value="RT_RNaseH_2"/>
    <property type="match status" value="1"/>
</dbReference>
<evidence type="ECO:0000259" key="20">
    <source>
        <dbReference type="PROSITE" id="PS50994"/>
    </source>
</evidence>
<dbReference type="GO" id="GO:0003723">
    <property type="term" value="F:RNA binding"/>
    <property type="evidence" value="ECO:0007669"/>
    <property type="project" value="UniProtKB-KW"/>
</dbReference>
<keyword evidence="13" id="KW-0239">DNA-directed DNA polymerase</keyword>
<comment type="caution">
    <text evidence="21">The sequence shown here is derived from an EMBL/GenBank/DDBJ whole genome shotgun (WGS) entry which is preliminary data.</text>
</comment>
<dbReference type="InterPro" id="IPR043128">
    <property type="entry name" value="Rev_trsase/Diguanyl_cyclase"/>
</dbReference>
<keyword evidence="16" id="KW-0511">Multifunctional enzyme</keyword>
<keyword evidence="3" id="KW-0548">Nucleotidyltransferase</keyword>
<evidence type="ECO:0000256" key="2">
    <source>
        <dbReference type="ARBA" id="ARBA00022679"/>
    </source>
</evidence>
<dbReference type="Gene3D" id="3.30.70.270">
    <property type="match status" value="2"/>
</dbReference>
<dbReference type="GO" id="GO:0004519">
    <property type="term" value="F:endonuclease activity"/>
    <property type="evidence" value="ECO:0007669"/>
    <property type="project" value="UniProtKB-KW"/>
</dbReference>
<dbReference type="Pfam" id="PF24626">
    <property type="entry name" value="SH3_Tf2-1"/>
    <property type="match status" value="1"/>
</dbReference>
<dbReference type="Gene3D" id="2.40.70.10">
    <property type="entry name" value="Acid Proteases"/>
    <property type="match status" value="1"/>
</dbReference>
<dbReference type="PANTHER" id="PTHR37984:SF5">
    <property type="entry name" value="PROTEIN NYNRIN-LIKE"/>
    <property type="match status" value="1"/>
</dbReference>
<dbReference type="Pfam" id="PF19259">
    <property type="entry name" value="Ty3_capsid"/>
    <property type="match status" value="1"/>
</dbReference>
<dbReference type="Gene3D" id="3.10.20.370">
    <property type="match status" value="1"/>
</dbReference>
<keyword evidence="6" id="KW-0064">Aspartyl protease</keyword>
<dbReference type="Proteomes" id="UP001152523">
    <property type="component" value="Unassembled WGS sequence"/>
</dbReference>
<dbReference type="SUPFAM" id="SSF54160">
    <property type="entry name" value="Chromo domain-like"/>
    <property type="match status" value="1"/>
</dbReference>
<evidence type="ECO:0000256" key="5">
    <source>
        <dbReference type="ARBA" id="ARBA00022723"/>
    </source>
</evidence>
<keyword evidence="22" id="KW-1185">Reference proteome</keyword>
<dbReference type="Pfam" id="PF00385">
    <property type="entry name" value="Chromo"/>
    <property type="match status" value="1"/>
</dbReference>
<dbReference type="CDD" id="cd01647">
    <property type="entry name" value="RT_LTR"/>
    <property type="match status" value="1"/>
</dbReference>
<evidence type="ECO:0000259" key="18">
    <source>
        <dbReference type="PROSITE" id="PS50013"/>
    </source>
</evidence>
<dbReference type="InterPro" id="IPR012337">
    <property type="entry name" value="RNaseH-like_sf"/>
</dbReference>
<name>A0AAV0CSA3_9ASTE</name>
<evidence type="ECO:0000256" key="16">
    <source>
        <dbReference type="ARBA" id="ARBA00023268"/>
    </source>
</evidence>
<evidence type="ECO:0000256" key="9">
    <source>
        <dbReference type="ARBA" id="ARBA00022842"/>
    </source>
</evidence>
<dbReference type="FunFam" id="3.10.20.370:FF:000001">
    <property type="entry name" value="Retrovirus-related Pol polyprotein from transposon 17.6-like protein"/>
    <property type="match status" value="1"/>
</dbReference>
<dbReference type="PROSITE" id="PS50013">
    <property type="entry name" value="CHROMO_2"/>
    <property type="match status" value="1"/>
</dbReference>
<dbReference type="GO" id="GO:0006310">
    <property type="term" value="P:DNA recombination"/>
    <property type="evidence" value="ECO:0007669"/>
    <property type="project" value="UniProtKB-KW"/>
</dbReference>
<evidence type="ECO:0000256" key="10">
    <source>
        <dbReference type="ARBA" id="ARBA00022884"/>
    </source>
</evidence>
<keyword evidence="1" id="KW-0645">Protease</keyword>
<evidence type="ECO:0000313" key="22">
    <source>
        <dbReference type="Proteomes" id="UP001152523"/>
    </source>
</evidence>
<dbReference type="Gene3D" id="3.10.10.10">
    <property type="entry name" value="HIV Type 1 Reverse Transcriptase, subunit A, domain 1"/>
    <property type="match status" value="1"/>
</dbReference>
<protein>
    <recommendedName>
        <fullName evidence="23">Reverse transcriptase</fullName>
    </recommendedName>
</protein>
<organism evidence="21 22">
    <name type="scientific">Cuscuta epithymum</name>
    <dbReference type="NCBI Taxonomy" id="186058"/>
    <lineage>
        <taxon>Eukaryota</taxon>
        <taxon>Viridiplantae</taxon>
        <taxon>Streptophyta</taxon>
        <taxon>Embryophyta</taxon>
        <taxon>Tracheophyta</taxon>
        <taxon>Spermatophyta</taxon>
        <taxon>Magnoliopsida</taxon>
        <taxon>eudicotyledons</taxon>
        <taxon>Gunneridae</taxon>
        <taxon>Pentapetalae</taxon>
        <taxon>asterids</taxon>
        <taxon>lamiids</taxon>
        <taxon>Solanales</taxon>
        <taxon>Convolvulaceae</taxon>
        <taxon>Cuscuteae</taxon>
        <taxon>Cuscuta</taxon>
        <taxon>Cuscuta subgen. Cuscuta</taxon>
    </lineage>
</organism>
<evidence type="ECO:0000313" key="21">
    <source>
        <dbReference type="EMBL" id="CAH9081913.1"/>
    </source>
</evidence>
<evidence type="ECO:0000256" key="13">
    <source>
        <dbReference type="ARBA" id="ARBA00022932"/>
    </source>
</evidence>
<dbReference type="CDD" id="cd00303">
    <property type="entry name" value="retropepsin_like"/>
    <property type="match status" value="1"/>
</dbReference>
<evidence type="ECO:0000256" key="7">
    <source>
        <dbReference type="ARBA" id="ARBA00022759"/>
    </source>
</evidence>
<dbReference type="GO" id="GO:0046872">
    <property type="term" value="F:metal ion binding"/>
    <property type="evidence" value="ECO:0007669"/>
    <property type="project" value="UniProtKB-KW"/>
</dbReference>
<dbReference type="PROSITE" id="PS50994">
    <property type="entry name" value="INTEGRASE"/>
    <property type="match status" value="1"/>
</dbReference>
<keyword evidence="14" id="KW-0238">DNA-binding</keyword>
<dbReference type="GO" id="GO:0006508">
    <property type="term" value="P:proteolysis"/>
    <property type="evidence" value="ECO:0007669"/>
    <property type="project" value="UniProtKB-KW"/>
</dbReference>
<gene>
    <name evidence="21" type="ORF">CEPIT_LOCUS7913</name>
</gene>
<dbReference type="GO" id="GO:0003887">
    <property type="term" value="F:DNA-directed DNA polymerase activity"/>
    <property type="evidence" value="ECO:0007669"/>
    <property type="project" value="UniProtKB-KW"/>
</dbReference>
<evidence type="ECO:0000256" key="12">
    <source>
        <dbReference type="ARBA" id="ARBA00022918"/>
    </source>
</evidence>
<dbReference type="PANTHER" id="PTHR37984">
    <property type="entry name" value="PROTEIN CBG26694"/>
    <property type="match status" value="1"/>
</dbReference>
<dbReference type="SUPFAM" id="SSF53098">
    <property type="entry name" value="Ribonuclease H-like"/>
    <property type="match status" value="1"/>
</dbReference>
<evidence type="ECO:0000256" key="1">
    <source>
        <dbReference type="ARBA" id="ARBA00022670"/>
    </source>
</evidence>
<dbReference type="Gene3D" id="2.40.50.40">
    <property type="match status" value="1"/>
</dbReference>
<dbReference type="EMBL" id="CAMAPF010000037">
    <property type="protein sequence ID" value="CAH9081913.1"/>
    <property type="molecule type" value="Genomic_DNA"/>
</dbReference>
<dbReference type="PROSITE" id="PS50878">
    <property type="entry name" value="RT_POL"/>
    <property type="match status" value="1"/>
</dbReference>
<keyword evidence="9" id="KW-0460">Magnesium</keyword>
<keyword evidence="8" id="KW-0378">Hydrolase</keyword>
<dbReference type="InterPro" id="IPR023780">
    <property type="entry name" value="Chromo_domain"/>
</dbReference>
<keyword evidence="2" id="KW-0808">Transferase</keyword>
<dbReference type="InterPro" id="IPR045358">
    <property type="entry name" value="Ty3_capsid"/>
</dbReference>
<feature type="compositionally biased region" description="Basic and acidic residues" evidence="17">
    <location>
        <begin position="31"/>
        <end position="40"/>
    </location>
</feature>
<dbReference type="Gene3D" id="3.30.420.10">
    <property type="entry name" value="Ribonuclease H-like superfamily/Ribonuclease H"/>
    <property type="match status" value="1"/>
</dbReference>
<dbReference type="InterPro" id="IPR016197">
    <property type="entry name" value="Chromo-like_dom_sf"/>
</dbReference>
<keyword evidence="15" id="KW-0233">DNA recombination</keyword>
<dbReference type="InterPro" id="IPR021109">
    <property type="entry name" value="Peptidase_aspartic_dom_sf"/>
</dbReference>
<keyword evidence="5" id="KW-0479">Metal-binding</keyword>
<dbReference type="InterPro" id="IPR036397">
    <property type="entry name" value="RNaseH_sf"/>
</dbReference>
<evidence type="ECO:0000256" key="8">
    <source>
        <dbReference type="ARBA" id="ARBA00022801"/>
    </source>
</evidence>
<dbReference type="GO" id="GO:0003964">
    <property type="term" value="F:RNA-directed DNA polymerase activity"/>
    <property type="evidence" value="ECO:0007669"/>
    <property type="project" value="UniProtKB-KW"/>
</dbReference>
<keyword evidence="11" id="KW-0229">DNA integration</keyword>
<evidence type="ECO:0000256" key="14">
    <source>
        <dbReference type="ARBA" id="ARBA00023125"/>
    </source>
</evidence>
<dbReference type="InterPro" id="IPR043502">
    <property type="entry name" value="DNA/RNA_pol_sf"/>
</dbReference>
<sequence>MGDRVNLLEKKFDEQSLVLGEILQMMKNQKKQPEGAVDREFSDDDKENSPQIGEQSRFNHKIHHRTFGFSPKLEFPTFDGNNPRIWLKKCLKYFKLCNISYEQRVDIASMFLNGKAELWFNSYLMGKNHVVWEDFVVDICARFKDEIGMNAVEEFNKLQQSGTLDAYIDEFENLKSLMIQKNHILPDQYYLDSFIGGLKPVIKPFVKAFKPHTLATAIEYARLQEEMVTASKNSSAIKHVGSQNNTRQFTKPLLPTPNFSKASSSTSVSNLKQGRYISAAERAERQKKGLCYFCDELYDRNHNCKMKQTQIFTVEILGEDAEEDNISTENSDEEIILEEPYISVNALWGNQGFQTMRVTGFSGKKPIHILIDSGSTHNFLDQNVAIKMGCKLDSIAPQAVAIADGNHLPCQLACKEFSWRLQNTEFKTDALIIPLGNCDMVLGIQWLSTLGTVKWNFKELQMEFSFQGKKHVLRGLKPTLKVTQQKPSIHMLENASQRYLLKISHISENIPEDSLYSMEYKTDMAEGLDPIKLLLDQFGEIFEEPKGLPPKRGIYDHKIPLLTGTQPVNVRPYRYSLKQRDIIEKVIQEMLQQGIIQNSTSPFASPAVLIGKKDGSWRLCIDYRELNKRTVKNKFPIPVVDELIDELAGSKIFSKLDLRAGYHQLRMNDEDVFKTAFKTHEGHYEFLVMPFGLTNAPASFQAWMNHIFKPLLRKCVLVFFDDILVYSPDIETHVKHLKNVFELMKENKLFAKRTKCAFAIDKIEYLGHFISGEGVQTDDRKVQAVKEWPIPKNLKELRSFLGLAGYYRKFVRNYATISQPLNQLMKKEGFKWNTLAAIAFEELKKALCSAPVLSLPNFQKRFVIETDASNVGIGAVLMQEGHPLAFISRSLSTKWQKLSTYEKELLAIVFAVQKWEQYLTGQSFIIKTDQKSLKWLLQQKVSTPFQHFWLSKLMGFTYEIEYKAGKENVAADALSRKEGSEILCMALTEIKSDLVKLIKDSYTKDVFLSELEHKLQQGNVDIPHYQWQQGFITKKGKILIGPDEEVKKLILEWMHSSPEGGHSGRDATTQRVKRLFTWKGLHRDVNHFIRHCTICQANKYDSSSYPGLLQPLPIPGEVWKDISMDFITGLPKSQGKEVIFVVVDRLSKYAHFMALSHPFTAVEVAQVYLDQIFRLHGWPNSIVSDRDSVFLSQFWQALFLIQGTEIRLSSAYHPQTDGQTEVVNRCIESYLRCMCSDKPKEWSIWLALAEWWYNTTYHTAIKMTPYEVVYNQPPPIHLPYMPGETTVDSVDRSMQRREKMIQLVKQHLLKAQQRMKMQADKRRSERSFAIGEWVWLKLQAYRQHSVQQRVNQKLAPKYYGPFQIEDTIGKVAYKLKLPDSAKIHNIFHVSQLKIFRGKLPALCHIPLWMQGNTMERDIKPEEVLDKRIVKRQNAAAVQYLIQWEGCSVADATWEFYDHLLKEFPEFMAKVSEEA</sequence>
<dbReference type="GO" id="GO:0004190">
    <property type="term" value="F:aspartic-type endopeptidase activity"/>
    <property type="evidence" value="ECO:0007669"/>
    <property type="project" value="UniProtKB-KW"/>
</dbReference>
<feature type="domain" description="Reverse transcriptase" evidence="19">
    <location>
        <begin position="591"/>
        <end position="805"/>
    </location>
</feature>
<proteinExistence type="predicted"/>
<dbReference type="GO" id="GO:0003677">
    <property type="term" value="F:DNA binding"/>
    <property type="evidence" value="ECO:0007669"/>
    <property type="project" value="UniProtKB-KW"/>
</dbReference>
<dbReference type="InterPro" id="IPR041577">
    <property type="entry name" value="RT_RNaseH_2"/>
</dbReference>
<evidence type="ECO:0000256" key="6">
    <source>
        <dbReference type="ARBA" id="ARBA00022750"/>
    </source>
</evidence>
<dbReference type="InterPro" id="IPR000953">
    <property type="entry name" value="Chromo/chromo_shadow_dom"/>
</dbReference>
<dbReference type="Pfam" id="PF00078">
    <property type="entry name" value="RVT_1"/>
    <property type="match status" value="1"/>
</dbReference>
<dbReference type="InterPro" id="IPR050951">
    <property type="entry name" value="Retrovirus_Pol_polyprotein"/>
</dbReference>
<evidence type="ECO:0000256" key="17">
    <source>
        <dbReference type="SAM" id="MobiDB-lite"/>
    </source>
</evidence>
<keyword evidence="7" id="KW-0255">Endonuclease</keyword>